<dbReference type="Gene3D" id="2.60.40.1180">
    <property type="entry name" value="Golgi alpha-mannosidase II"/>
    <property type="match status" value="1"/>
</dbReference>
<evidence type="ECO:0000313" key="3">
    <source>
        <dbReference type="Proteomes" id="UP001157109"/>
    </source>
</evidence>
<dbReference type="InterPro" id="IPR006048">
    <property type="entry name" value="A-amylase/branching_C"/>
</dbReference>
<dbReference type="InterPro" id="IPR013780">
    <property type="entry name" value="Glyco_hydro_b"/>
</dbReference>
<comment type="caution">
    <text evidence="2">The sequence shown here is derived from an EMBL/GenBank/DDBJ whole genome shotgun (WGS) entry which is preliminary data.</text>
</comment>
<feature type="domain" description="Glycosyl hydrolase family 13 catalytic" evidence="1">
    <location>
        <begin position="57"/>
        <end position="374"/>
    </location>
</feature>
<protein>
    <submittedName>
        <fullName evidence="2">Alpha-amylase</fullName>
    </submittedName>
</protein>
<proteinExistence type="predicted"/>
<dbReference type="CDD" id="cd11313">
    <property type="entry name" value="AmyAc_arch_bac_AmyA"/>
    <property type="match status" value="1"/>
</dbReference>
<dbReference type="Proteomes" id="UP001157109">
    <property type="component" value="Unassembled WGS sequence"/>
</dbReference>
<sequence>MIYRVIQRLICTPALAPGGTSRRRDARLGPVKPDAYAPAPETRIEHPEWSVNATIYQINTRQFTPEGTFRAATEHLPRLKDLGVTILWLMPIHPIGVENRKGGLGSPYAVRDYYGVNEEFGTLEDLKAFVDAAHEQGFKVILDWVANHTAWDNVLVTEHPEWYARDYKGDFSPTPWWDWDDIIDLDYSSRDLREYMTRAMRYWVEDVDVDGFRCDVAGFVPTDFWDQVRAELDTVKPVFMLAEWEARDLHEAAFDMTYAWSWNDTLHKIAHGKAGVDALRVYYAWDAKAYQRDSIRMLFVSNHDKNAWEGTEYEQFGPALDAAIVLSVVSKGMPLVHNGQEAGLDKRLKFFDKDPIEWQAHPMGDFYRRLIDLRTRTTALWSGKHGAPMVNVPSTDNDSLLVFVRQDEATKVFAAFNLTPETVSGTLQESLFPGRYTDFTTGETVTLDDGHELTMEPWSYLLLLAEGDGVEVDPELHPMA</sequence>
<name>A0ABQ6HRV1_9MICO</name>
<dbReference type="Pfam" id="PF00128">
    <property type="entry name" value="Alpha-amylase"/>
    <property type="match status" value="2"/>
</dbReference>
<organism evidence="2 3">
    <name type="scientific">Arsenicicoccus piscis</name>
    <dbReference type="NCBI Taxonomy" id="673954"/>
    <lineage>
        <taxon>Bacteria</taxon>
        <taxon>Bacillati</taxon>
        <taxon>Actinomycetota</taxon>
        <taxon>Actinomycetes</taxon>
        <taxon>Micrococcales</taxon>
        <taxon>Intrasporangiaceae</taxon>
        <taxon>Arsenicicoccus</taxon>
    </lineage>
</organism>
<evidence type="ECO:0000313" key="2">
    <source>
        <dbReference type="EMBL" id="GMA21072.1"/>
    </source>
</evidence>
<dbReference type="Gene3D" id="3.20.20.80">
    <property type="entry name" value="Glycosidases"/>
    <property type="match status" value="1"/>
</dbReference>
<keyword evidence="3" id="KW-1185">Reference proteome</keyword>
<dbReference type="InterPro" id="IPR006047">
    <property type="entry name" value="GH13_cat_dom"/>
</dbReference>
<gene>
    <name evidence="2" type="ORF">GCM10025862_30930</name>
</gene>
<dbReference type="Pfam" id="PF02806">
    <property type="entry name" value="Alpha-amylase_C"/>
    <property type="match status" value="1"/>
</dbReference>
<dbReference type="InterPro" id="IPR017853">
    <property type="entry name" value="GH"/>
</dbReference>
<dbReference type="PANTHER" id="PTHR47786">
    <property type="entry name" value="ALPHA-1,4-GLUCAN:MALTOSE-1-PHOSPHATE MALTOSYLTRANSFERASE"/>
    <property type="match status" value="1"/>
</dbReference>
<dbReference type="EMBL" id="BSUJ01000001">
    <property type="protein sequence ID" value="GMA21072.1"/>
    <property type="molecule type" value="Genomic_DNA"/>
</dbReference>
<dbReference type="SMART" id="SM00642">
    <property type="entry name" value="Aamy"/>
    <property type="match status" value="1"/>
</dbReference>
<dbReference type="SUPFAM" id="SSF51445">
    <property type="entry name" value="(Trans)glycosidases"/>
    <property type="match status" value="1"/>
</dbReference>
<dbReference type="PANTHER" id="PTHR47786:SF2">
    <property type="entry name" value="GLYCOSYL HYDROLASE FAMILY 13 CATALYTIC DOMAIN-CONTAINING PROTEIN"/>
    <property type="match status" value="1"/>
</dbReference>
<accession>A0ABQ6HRV1</accession>
<dbReference type="SUPFAM" id="SSF51011">
    <property type="entry name" value="Glycosyl hydrolase domain"/>
    <property type="match status" value="1"/>
</dbReference>
<evidence type="ECO:0000259" key="1">
    <source>
        <dbReference type="SMART" id="SM00642"/>
    </source>
</evidence>
<reference evidence="3" key="1">
    <citation type="journal article" date="2019" name="Int. J. Syst. Evol. Microbiol.">
        <title>The Global Catalogue of Microorganisms (GCM) 10K type strain sequencing project: providing services to taxonomists for standard genome sequencing and annotation.</title>
        <authorList>
            <consortium name="The Broad Institute Genomics Platform"/>
            <consortium name="The Broad Institute Genome Sequencing Center for Infectious Disease"/>
            <person name="Wu L."/>
            <person name="Ma J."/>
        </authorList>
    </citation>
    <scope>NUCLEOTIDE SEQUENCE [LARGE SCALE GENOMIC DNA]</scope>
    <source>
        <strain evidence="3">NBRC 105830</strain>
    </source>
</reference>